<feature type="region of interest" description="Disordered" evidence="1">
    <location>
        <begin position="361"/>
        <end position="409"/>
    </location>
</feature>
<gene>
    <name evidence="3" type="ORF">D9615_004215</name>
</gene>
<keyword evidence="2" id="KW-1133">Transmembrane helix</keyword>
<dbReference type="PANTHER" id="PTHR37471:SF1">
    <property type="entry name" value="AB HYDROLASE-1 DOMAIN-CONTAINING PROTEIN"/>
    <property type="match status" value="1"/>
</dbReference>
<keyword evidence="2" id="KW-0472">Membrane</keyword>
<proteinExistence type="predicted"/>
<evidence type="ECO:0000313" key="4">
    <source>
        <dbReference type="Proteomes" id="UP000565441"/>
    </source>
</evidence>
<feature type="region of interest" description="Disordered" evidence="1">
    <location>
        <begin position="510"/>
        <end position="537"/>
    </location>
</feature>
<evidence type="ECO:0000313" key="3">
    <source>
        <dbReference type="EMBL" id="KAF5382051.1"/>
    </source>
</evidence>
<evidence type="ECO:0000256" key="2">
    <source>
        <dbReference type="SAM" id="Phobius"/>
    </source>
</evidence>
<evidence type="ECO:0000256" key="1">
    <source>
        <dbReference type="SAM" id="MobiDB-lite"/>
    </source>
</evidence>
<feature type="transmembrane region" description="Helical" evidence="2">
    <location>
        <begin position="77"/>
        <end position="98"/>
    </location>
</feature>
<feature type="compositionally biased region" description="Basic and acidic residues" evidence="1">
    <location>
        <begin position="524"/>
        <end position="537"/>
    </location>
</feature>
<dbReference type="OrthoDB" id="6431331at2759"/>
<dbReference type="EMBL" id="JAACJP010000009">
    <property type="protein sequence ID" value="KAF5382051.1"/>
    <property type="molecule type" value="Genomic_DNA"/>
</dbReference>
<feature type="transmembrane region" description="Helical" evidence="2">
    <location>
        <begin position="49"/>
        <end position="71"/>
    </location>
</feature>
<accession>A0A8H5HEG6</accession>
<dbReference type="AlphaFoldDB" id="A0A8H5HEG6"/>
<reference evidence="3 4" key="1">
    <citation type="journal article" date="2020" name="ISME J.">
        <title>Uncovering the hidden diversity of litter-decomposition mechanisms in mushroom-forming fungi.</title>
        <authorList>
            <person name="Floudas D."/>
            <person name="Bentzer J."/>
            <person name="Ahren D."/>
            <person name="Johansson T."/>
            <person name="Persson P."/>
            <person name="Tunlid A."/>
        </authorList>
    </citation>
    <scope>NUCLEOTIDE SEQUENCE [LARGE SCALE GENOMIC DNA]</scope>
    <source>
        <strain evidence="3 4">CBS 661.87</strain>
    </source>
</reference>
<organism evidence="3 4">
    <name type="scientific">Tricholomella constricta</name>
    <dbReference type="NCBI Taxonomy" id="117010"/>
    <lineage>
        <taxon>Eukaryota</taxon>
        <taxon>Fungi</taxon>
        <taxon>Dikarya</taxon>
        <taxon>Basidiomycota</taxon>
        <taxon>Agaricomycotina</taxon>
        <taxon>Agaricomycetes</taxon>
        <taxon>Agaricomycetidae</taxon>
        <taxon>Agaricales</taxon>
        <taxon>Tricholomatineae</taxon>
        <taxon>Lyophyllaceae</taxon>
        <taxon>Tricholomella</taxon>
    </lineage>
</organism>
<dbReference type="PANTHER" id="PTHR37471">
    <property type="entry name" value="UNNAMED PRODUCT"/>
    <property type="match status" value="1"/>
</dbReference>
<keyword evidence="2" id="KW-0812">Transmembrane</keyword>
<comment type="caution">
    <text evidence="3">The sequence shown here is derived from an EMBL/GenBank/DDBJ whole genome shotgun (WGS) entry which is preliminary data.</text>
</comment>
<dbReference type="Proteomes" id="UP000565441">
    <property type="component" value="Unassembled WGS sequence"/>
</dbReference>
<name>A0A8H5HEG6_9AGAR</name>
<sequence length="537" mass="58626">MPPFLKGRSGVSTQVDGESPRWTSTIGHCMVMSLVSFQRLQIQDFPEYIFIRASIAALRLIAPTSILYLATSAYYRSFLFTPILGGLAIAEASFYLFVHVPHTRRLQLPPTYSPPALTKAERKTLFATDFGIAHLIADAPYPRGWFLTQRAPDKKLRRQDVVDWLLWALFSSSPDGAQEEWREGLEAYVATVEGLLDGASAASLVCDRMLGGHNHISQHALPWIQALLFDIQMVPDIPTPTRSLPCLKLRQPFPRHPAPILVPPTHINHQIPPRLSARNRSVCTPTSPSSATSSPPDIGILLIEFLPISMHMTTHSVPPAPLIASALNNILNTLDIPRIVVAAHSYGTFITSCVLRDSCTSHHLSPSLSPSPEEEEESESESESEEEEEGEPAPADGLQTPSGLETPSGMASVVSTVAGGLETPDSLELRKGRTVSEAVASGPRSLYQARETNFSAGTYGPRTWRKANGIDVSIDASELEGLSEEELRRKYDSARLGGCPWGEQGGLFGYGCERDGEEETEDGEGARHAEGREGVKF</sequence>
<feature type="compositionally biased region" description="Acidic residues" evidence="1">
    <location>
        <begin position="372"/>
        <end position="391"/>
    </location>
</feature>
<protein>
    <recommendedName>
        <fullName evidence="5">AB hydrolase-1 domain-containing protein</fullName>
    </recommendedName>
</protein>
<keyword evidence="4" id="KW-1185">Reference proteome</keyword>
<evidence type="ECO:0008006" key="5">
    <source>
        <dbReference type="Google" id="ProtNLM"/>
    </source>
</evidence>